<keyword evidence="4" id="KW-1185">Reference proteome</keyword>
<feature type="region of interest" description="Disordered" evidence="1">
    <location>
        <begin position="43"/>
        <end position="71"/>
    </location>
</feature>
<keyword evidence="2" id="KW-1133">Transmembrane helix</keyword>
<reference evidence="3" key="1">
    <citation type="journal article" date="2023" name="GigaByte">
        <title>Genome assembly of the bearded iris, Iris pallida Lam.</title>
        <authorList>
            <person name="Bruccoleri R.E."/>
            <person name="Oakeley E.J."/>
            <person name="Faust A.M.E."/>
            <person name="Altorfer M."/>
            <person name="Dessus-Babus S."/>
            <person name="Burckhardt D."/>
            <person name="Oertli M."/>
            <person name="Naumann U."/>
            <person name="Petersen F."/>
            <person name="Wong J."/>
        </authorList>
    </citation>
    <scope>NUCLEOTIDE SEQUENCE</scope>
    <source>
        <strain evidence="3">GSM-AAB239-AS_SAM_17_03QT</strain>
    </source>
</reference>
<protein>
    <submittedName>
        <fullName evidence="3">Uncharacterized protein</fullName>
    </submittedName>
</protein>
<dbReference type="AlphaFoldDB" id="A0AAX6E3N8"/>
<feature type="transmembrane region" description="Helical" evidence="2">
    <location>
        <begin position="95"/>
        <end position="114"/>
    </location>
</feature>
<name>A0AAX6E3N8_IRIPA</name>
<sequence>MKASISFTRSRTSFIPMDPPHLLLLRAFASSSSSSSQILTRMSSSSSSSSSFSVDLDPCSSSSSSSSSSIIASPMVCRAAQPTIGLVRQEEATRWMISEMLATLLAIYLPFLLLF</sequence>
<keyword evidence="2" id="KW-0812">Transmembrane</keyword>
<comment type="caution">
    <text evidence="3">The sequence shown here is derived from an EMBL/GenBank/DDBJ whole genome shotgun (WGS) entry which is preliminary data.</text>
</comment>
<dbReference type="EMBL" id="JANAVB010040218">
    <property type="protein sequence ID" value="KAJ6798569.1"/>
    <property type="molecule type" value="Genomic_DNA"/>
</dbReference>
<keyword evidence="2" id="KW-0472">Membrane</keyword>
<proteinExistence type="predicted"/>
<evidence type="ECO:0000313" key="4">
    <source>
        <dbReference type="Proteomes" id="UP001140949"/>
    </source>
</evidence>
<evidence type="ECO:0000256" key="2">
    <source>
        <dbReference type="SAM" id="Phobius"/>
    </source>
</evidence>
<reference evidence="3" key="2">
    <citation type="submission" date="2023-04" db="EMBL/GenBank/DDBJ databases">
        <authorList>
            <person name="Bruccoleri R.E."/>
            <person name="Oakeley E.J."/>
            <person name="Faust A.-M."/>
            <person name="Dessus-Babus S."/>
            <person name="Altorfer M."/>
            <person name="Burckhardt D."/>
            <person name="Oertli M."/>
            <person name="Naumann U."/>
            <person name="Petersen F."/>
            <person name="Wong J."/>
        </authorList>
    </citation>
    <scope>NUCLEOTIDE SEQUENCE</scope>
    <source>
        <strain evidence="3">GSM-AAB239-AS_SAM_17_03QT</strain>
        <tissue evidence="3">Leaf</tissue>
    </source>
</reference>
<dbReference type="Proteomes" id="UP001140949">
    <property type="component" value="Unassembled WGS sequence"/>
</dbReference>
<organism evidence="3 4">
    <name type="scientific">Iris pallida</name>
    <name type="common">Sweet iris</name>
    <dbReference type="NCBI Taxonomy" id="29817"/>
    <lineage>
        <taxon>Eukaryota</taxon>
        <taxon>Viridiplantae</taxon>
        <taxon>Streptophyta</taxon>
        <taxon>Embryophyta</taxon>
        <taxon>Tracheophyta</taxon>
        <taxon>Spermatophyta</taxon>
        <taxon>Magnoliopsida</taxon>
        <taxon>Liliopsida</taxon>
        <taxon>Asparagales</taxon>
        <taxon>Iridaceae</taxon>
        <taxon>Iridoideae</taxon>
        <taxon>Irideae</taxon>
        <taxon>Iris</taxon>
    </lineage>
</organism>
<gene>
    <name evidence="3" type="ORF">M6B38_209890</name>
</gene>
<accession>A0AAX6E3N8</accession>
<evidence type="ECO:0000256" key="1">
    <source>
        <dbReference type="SAM" id="MobiDB-lite"/>
    </source>
</evidence>
<evidence type="ECO:0000313" key="3">
    <source>
        <dbReference type="EMBL" id="KAJ6798569.1"/>
    </source>
</evidence>